<dbReference type="SUPFAM" id="SSF52218">
    <property type="entry name" value="Flavoproteins"/>
    <property type="match status" value="1"/>
</dbReference>
<gene>
    <name evidence="2" type="ORF">EDD61_108104</name>
</gene>
<dbReference type="Pfam" id="PF03358">
    <property type="entry name" value="FMN_red"/>
    <property type="match status" value="1"/>
</dbReference>
<dbReference type="GO" id="GO:0016491">
    <property type="term" value="F:oxidoreductase activity"/>
    <property type="evidence" value="ECO:0007669"/>
    <property type="project" value="InterPro"/>
</dbReference>
<dbReference type="InterPro" id="IPR029039">
    <property type="entry name" value="Flavoprotein-like_sf"/>
</dbReference>
<keyword evidence="3" id="KW-1185">Reference proteome</keyword>
<protein>
    <submittedName>
        <fullName evidence="2">Flavodoxin-like protein</fullName>
    </submittedName>
</protein>
<accession>A0A4V2VKK2</accession>
<evidence type="ECO:0000313" key="2">
    <source>
        <dbReference type="EMBL" id="TCU60245.1"/>
    </source>
</evidence>
<name>A0A4V2VKK2_9FIRM</name>
<comment type="caution">
    <text evidence="2">The sequence shown here is derived from an EMBL/GenBank/DDBJ whole genome shotgun (WGS) entry which is preliminary data.</text>
</comment>
<dbReference type="EMBL" id="SMBP01000008">
    <property type="protein sequence ID" value="TCU60245.1"/>
    <property type="molecule type" value="Genomic_DNA"/>
</dbReference>
<dbReference type="Gene3D" id="3.40.50.360">
    <property type="match status" value="1"/>
</dbReference>
<feature type="domain" description="NADPH-dependent FMN reductase-like" evidence="1">
    <location>
        <begin position="2"/>
        <end position="94"/>
    </location>
</feature>
<dbReference type="Proteomes" id="UP000295773">
    <property type="component" value="Unassembled WGS sequence"/>
</dbReference>
<proteinExistence type="predicted"/>
<dbReference type="InterPro" id="IPR005025">
    <property type="entry name" value="FMN_Rdtase-like_dom"/>
</dbReference>
<reference evidence="2 3" key="1">
    <citation type="submission" date="2019-03" db="EMBL/GenBank/DDBJ databases">
        <title>Genomic Encyclopedia of Type Strains, Phase IV (KMG-IV): sequencing the most valuable type-strain genomes for metagenomic binning, comparative biology and taxonomic classification.</title>
        <authorList>
            <person name="Goeker M."/>
        </authorList>
    </citation>
    <scope>NUCLEOTIDE SEQUENCE [LARGE SCALE GENOMIC DNA]</scope>
    <source>
        <strain evidence="2 3">DSM 29481</strain>
    </source>
</reference>
<evidence type="ECO:0000313" key="3">
    <source>
        <dbReference type="Proteomes" id="UP000295773"/>
    </source>
</evidence>
<sequence length="149" mass="16766">MILLLNGSLRKSKSNSNHFLNLLKTQLKDSYESVQLYQRKDLNVMKDLLQKADACVIGMPVYVDGVPAQVMEFMEQMYLRYQGQFAQLPVYVITNLGFYESEQGNVLLEIVKNWCSKMGFFYGGGLAIGAGEMLGTLKKVPLDQGPNNN</sequence>
<dbReference type="AlphaFoldDB" id="A0A4V2VKK2"/>
<organism evidence="2 3">
    <name type="scientific">Longicatena caecimuris</name>
    <dbReference type="NCBI Taxonomy" id="1796635"/>
    <lineage>
        <taxon>Bacteria</taxon>
        <taxon>Bacillati</taxon>
        <taxon>Bacillota</taxon>
        <taxon>Erysipelotrichia</taxon>
        <taxon>Erysipelotrichales</taxon>
        <taxon>Erysipelotrichaceae</taxon>
        <taxon>Longicatena</taxon>
    </lineage>
</organism>
<dbReference type="RefSeq" id="WP_207900993.1">
    <property type="nucleotide sequence ID" value="NZ_JAOBSS010000008.1"/>
</dbReference>
<evidence type="ECO:0000259" key="1">
    <source>
        <dbReference type="Pfam" id="PF03358"/>
    </source>
</evidence>